<comment type="subcellular location">
    <subcellularLocation>
        <location evidence="1">Nucleus</location>
    </subcellularLocation>
</comment>
<sequence length="600" mass="68875">MNNTLMHLRKLCNHPYLFPEVESMVHRGERGGGSDLIRVSGKVEVLDRVLRKLIASGHRALLFTTMTQLITILEDYLVWAGIKYLRLDGSVKADDRGEMIRIFNAPDSEYNIFLLSTRAGGLGLNLQTADTVIIYDSDWNPFQDLQAQDRAHRIGQKNEVRVLRFLTVNSIEEYVLESAERKRNMDAKIIQAGRFDNKSTSEERRRILEDLLQKDEEDTNDLVEPSSMEEINRMLARSDEEVELFAEIDLEINAEAGGADNRLISAEEVPELYLESVEEVTKKYIVEDKSAYGRGRRAHKEVEYDDNLTELQWTKAVDDGTLPEFKRRAKARRDQSRSEGIIELDSDENDSDRPTKKSKKRSRKGDRSRGDSPMSAKHSKKRRKKKMPQKVVVVVQDHDETDSDGNDNNNTSNNTNNNTNNNTSDNNTDNEDSHSSANGGARGDEASEVSEVEEPPRVKKARVSSKKLKKDRHLSPSPKRRSRIVSPTPVREDSVYMHCYTALTTLLDPETDEMVCELFMEVPNLLDYPDYKIIEYPIALSNILEKIDNTEYETIEDMEVDVKLMVSNAQTFNQEDSFVYEYAGKLQTEFYRALYEYEKR</sequence>
<evidence type="ECO:0000256" key="2">
    <source>
        <dbReference type="ARBA" id="ARBA00022801"/>
    </source>
</evidence>
<dbReference type="SUPFAM" id="SSF52540">
    <property type="entry name" value="P-loop containing nucleoside triphosphate hydrolases"/>
    <property type="match status" value="1"/>
</dbReference>
<dbReference type="Gene3D" id="3.40.50.300">
    <property type="entry name" value="P-loop containing nucleotide triphosphate hydrolases"/>
    <property type="match status" value="1"/>
</dbReference>
<evidence type="ECO:0000256" key="6">
    <source>
        <dbReference type="SAM" id="MobiDB-lite"/>
    </source>
</evidence>
<evidence type="ECO:0000256" key="1">
    <source>
        <dbReference type="ARBA" id="ARBA00004123"/>
    </source>
</evidence>
<keyword evidence="2" id="KW-0378">Hydrolase</keyword>
<keyword evidence="10" id="KW-1185">Reference proteome</keyword>
<gene>
    <name evidence="9" type="ORF">SARC_01609</name>
</gene>
<keyword evidence="3 5" id="KW-0103">Bromodomain</keyword>
<dbReference type="InterPro" id="IPR049730">
    <property type="entry name" value="SNF2/RAD54-like_C"/>
</dbReference>
<dbReference type="InterPro" id="IPR027417">
    <property type="entry name" value="P-loop_NTPase"/>
</dbReference>
<dbReference type="GO" id="GO:0016787">
    <property type="term" value="F:hydrolase activity"/>
    <property type="evidence" value="ECO:0007669"/>
    <property type="project" value="UniProtKB-KW"/>
</dbReference>
<keyword evidence="4" id="KW-0539">Nucleus</keyword>
<evidence type="ECO:0000313" key="9">
    <source>
        <dbReference type="EMBL" id="KNC86234.1"/>
    </source>
</evidence>
<evidence type="ECO:0000256" key="5">
    <source>
        <dbReference type="PROSITE-ProRule" id="PRU00035"/>
    </source>
</evidence>
<accession>A0A0L0GBF0</accession>
<dbReference type="OrthoDB" id="6017at2759"/>
<dbReference type="Proteomes" id="UP000054560">
    <property type="component" value="Unassembled WGS sequence"/>
</dbReference>
<proteinExistence type="predicted"/>
<dbReference type="GO" id="GO:0005634">
    <property type="term" value="C:nucleus"/>
    <property type="evidence" value="ECO:0007669"/>
    <property type="project" value="UniProtKB-SubCell"/>
</dbReference>
<dbReference type="PROSITE" id="PS51194">
    <property type="entry name" value="HELICASE_CTER"/>
    <property type="match status" value="1"/>
</dbReference>
<dbReference type="SUPFAM" id="SSF47370">
    <property type="entry name" value="Bromodomain"/>
    <property type="match status" value="1"/>
</dbReference>
<dbReference type="eggNOG" id="KOG0386">
    <property type="taxonomic scope" value="Eukaryota"/>
</dbReference>
<feature type="compositionally biased region" description="Low complexity" evidence="6">
    <location>
        <begin position="406"/>
        <end position="427"/>
    </location>
</feature>
<dbReference type="InterPro" id="IPR029295">
    <property type="entry name" value="SnAC"/>
</dbReference>
<dbReference type="SMART" id="SM01314">
    <property type="entry name" value="SnAC"/>
    <property type="match status" value="1"/>
</dbReference>
<feature type="domain" description="Bromo" evidence="7">
    <location>
        <begin position="511"/>
        <end position="580"/>
    </location>
</feature>
<dbReference type="PROSITE" id="PS50014">
    <property type="entry name" value="BROMODOMAIN_2"/>
    <property type="match status" value="1"/>
</dbReference>
<dbReference type="Pfam" id="PF00439">
    <property type="entry name" value="Bromodomain"/>
    <property type="match status" value="1"/>
</dbReference>
<evidence type="ECO:0000313" key="10">
    <source>
        <dbReference type="Proteomes" id="UP000054560"/>
    </source>
</evidence>
<feature type="domain" description="Helicase C-terminal" evidence="8">
    <location>
        <begin position="45"/>
        <end position="206"/>
    </location>
</feature>
<dbReference type="AlphaFoldDB" id="A0A0L0GBF0"/>
<dbReference type="GeneID" id="25902113"/>
<dbReference type="Pfam" id="PF00271">
    <property type="entry name" value="Helicase_C"/>
    <property type="match status" value="1"/>
</dbReference>
<dbReference type="EMBL" id="KQ241661">
    <property type="protein sequence ID" value="KNC86234.1"/>
    <property type="molecule type" value="Genomic_DNA"/>
</dbReference>
<dbReference type="Pfam" id="PF14619">
    <property type="entry name" value="SnAC"/>
    <property type="match status" value="1"/>
</dbReference>
<dbReference type="Gene3D" id="1.20.920.10">
    <property type="entry name" value="Bromodomain-like"/>
    <property type="match status" value="1"/>
</dbReference>
<evidence type="ECO:0000256" key="4">
    <source>
        <dbReference type="ARBA" id="ARBA00023242"/>
    </source>
</evidence>
<evidence type="ECO:0008006" key="11">
    <source>
        <dbReference type="Google" id="ProtNLM"/>
    </source>
</evidence>
<evidence type="ECO:0000259" key="7">
    <source>
        <dbReference type="PROSITE" id="PS50014"/>
    </source>
</evidence>
<evidence type="ECO:0000259" key="8">
    <source>
        <dbReference type="PROSITE" id="PS51194"/>
    </source>
</evidence>
<feature type="compositionally biased region" description="Basic residues" evidence="6">
    <location>
        <begin position="458"/>
        <end position="483"/>
    </location>
</feature>
<dbReference type="PRINTS" id="PR00503">
    <property type="entry name" value="BROMODOMAIN"/>
</dbReference>
<dbReference type="InterPro" id="IPR001650">
    <property type="entry name" value="Helicase_C-like"/>
</dbReference>
<name>A0A0L0GBF0_9EUKA</name>
<dbReference type="STRING" id="667725.A0A0L0GBF0"/>
<dbReference type="SMART" id="SM00490">
    <property type="entry name" value="HELICc"/>
    <property type="match status" value="1"/>
</dbReference>
<protein>
    <recommendedName>
        <fullName evidence="11">Bromo domain-containing protein</fullName>
    </recommendedName>
</protein>
<dbReference type="InterPro" id="IPR001487">
    <property type="entry name" value="Bromodomain"/>
</dbReference>
<dbReference type="InterPro" id="IPR036427">
    <property type="entry name" value="Bromodomain-like_sf"/>
</dbReference>
<reference evidence="9 10" key="1">
    <citation type="submission" date="2011-02" db="EMBL/GenBank/DDBJ databases">
        <title>The Genome Sequence of Sphaeroforma arctica JP610.</title>
        <authorList>
            <consortium name="The Broad Institute Genome Sequencing Platform"/>
            <person name="Russ C."/>
            <person name="Cuomo C."/>
            <person name="Young S.K."/>
            <person name="Zeng Q."/>
            <person name="Gargeya S."/>
            <person name="Alvarado L."/>
            <person name="Berlin A."/>
            <person name="Chapman S.B."/>
            <person name="Chen Z."/>
            <person name="Freedman E."/>
            <person name="Gellesch M."/>
            <person name="Goldberg J."/>
            <person name="Griggs A."/>
            <person name="Gujja S."/>
            <person name="Heilman E."/>
            <person name="Heiman D."/>
            <person name="Howarth C."/>
            <person name="Mehta T."/>
            <person name="Neiman D."/>
            <person name="Pearson M."/>
            <person name="Roberts A."/>
            <person name="Saif S."/>
            <person name="Shea T."/>
            <person name="Shenoy N."/>
            <person name="Sisk P."/>
            <person name="Stolte C."/>
            <person name="Sykes S."/>
            <person name="White J."/>
            <person name="Yandava C."/>
            <person name="Burger G."/>
            <person name="Gray M.W."/>
            <person name="Holland P.W.H."/>
            <person name="King N."/>
            <person name="Lang F.B.F."/>
            <person name="Roger A.J."/>
            <person name="Ruiz-Trillo I."/>
            <person name="Haas B."/>
            <person name="Nusbaum C."/>
            <person name="Birren B."/>
        </authorList>
    </citation>
    <scope>NUCLEOTIDE SEQUENCE [LARGE SCALE GENOMIC DNA]</scope>
    <source>
        <strain evidence="9 10">JP610</strain>
    </source>
</reference>
<feature type="compositionally biased region" description="Basic residues" evidence="6">
    <location>
        <begin position="377"/>
        <end position="388"/>
    </location>
</feature>
<organism evidence="9 10">
    <name type="scientific">Sphaeroforma arctica JP610</name>
    <dbReference type="NCBI Taxonomy" id="667725"/>
    <lineage>
        <taxon>Eukaryota</taxon>
        <taxon>Ichthyosporea</taxon>
        <taxon>Ichthyophonida</taxon>
        <taxon>Sphaeroforma</taxon>
    </lineage>
</organism>
<dbReference type="CDD" id="cd18793">
    <property type="entry name" value="SF2_C_SNF"/>
    <property type="match status" value="1"/>
</dbReference>
<dbReference type="GO" id="GO:0042393">
    <property type="term" value="F:histone binding"/>
    <property type="evidence" value="ECO:0007669"/>
    <property type="project" value="InterPro"/>
</dbReference>
<dbReference type="PANTHER" id="PTHR10799">
    <property type="entry name" value="SNF2/RAD54 HELICASE FAMILY"/>
    <property type="match status" value="1"/>
</dbReference>
<dbReference type="SMART" id="SM00297">
    <property type="entry name" value="BROMO"/>
    <property type="match status" value="1"/>
</dbReference>
<dbReference type="RefSeq" id="XP_014160136.1">
    <property type="nucleotide sequence ID" value="XM_014304661.1"/>
</dbReference>
<evidence type="ECO:0000256" key="3">
    <source>
        <dbReference type="ARBA" id="ARBA00023117"/>
    </source>
</evidence>
<feature type="region of interest" description="Disordered" evidence="6">
    <location>
        <begin position="327"/>
        <end position="488"/>
    </location>
</feature>